<evidence type="ECO:0000313" key="1">
    <source>
        <dbReference type="EMBL" id="MED6211787.1"/>
    </source>
</evidence>
<gene>
    <name evidence="1" type="ORF">PIB30_076904</name>
</gene>
<dbReference type="Proteomes" id="UP001341840">
    <property type="component" value="Unassembled WGS sequence"/>
</dbReference>
<organism evidence="1 2">
    <name type="scientific">Stylosanthes scabra</name>
    <dbReference type="NCBI Taxonomy" id="79078"/>
    <lineage>
        <taxon>Eukaryota</taxon>
        <taxon>Viridiplantae</taxon>
        <taxon>Streptophyta</taxon>
        <taxon>Embryophyta</taxon>
        <taxon>Tracheophyta</taxon>
        <taxon>Spermatophyta</taxon>
        <taxon>Magnoliopsida</taxon>
        <taxon>eudicotyledons</taxon>
        <taxon>Gunneridae</taxon>
        <taxon>Pentapetalae</taxon>
        <taxon>rosids</taxon>
        <taxon>fabids</taxon>
        <taxon>Fabales</taxon>
        <taxon>Fabaceae</taxon>
        <taxon>Papilionoideae</taxon>
        <taxon>50 kb inversion clade</taxon>
        <taxon>dalbergioids sensu lato</taxon>
        <taxon>Dalbergieae</taxon>
        <taxon>Pterocarpus clade</taxon>
        <taxon>Stylosanthes</taxon>
    </lineage>
</organism>
<reference evidence="1 2" key="1">
    <citation type="journal article" date="2023" name="Plants (Basel)">
        <title>Bridging the Gap: Combining Genomics and Transcriptomics Approaches to Understand Stylosanthes scabra, an Orphan Legume from the Brazilian Caatinga.</title>
        <authorList>
            <person name="Ferreira-Neto J.R.C."/>
            <person name="da Silva M.D."/>
            <person name="Binneck E."/>
            <person name="de Melo N.F."/>
            <person name="da Silva R.H."/>
            <person name="de Melo A.L.T.M."/>
            <person name="Pandolfi V."/>
            <person name="Bustamante F.O."/>
            <person name="Brasileiro-Vidal A.C."/>
            <person name="Benko-Iseppon A.M."/>
        </authorList>
    </citation>
    <scope>NUCLEOTIDE SEQUENCE [LARGE SCALE GENOMIC DNA]</scope>
    <source>
        <tissue evidence="1">Leaves</tissue>
    </source>
</reference>
<dbReference type="EMBL" id="JASCZI010242675">
    <property type="protein sequence ID" value="MED6211787.1"/>
    <property type="molecule type" value="Genomic_DNA"/>
</dbReference>
<proteinExistence type="predicted"/>
<keyword evidence="2" id="KW-1185">Reference proteome</keyword>
<protein>
    <submittedName>
        <fullName evidence="1">Uncharacterized protein</fullName>
    </submittedName>
</protein>
<name>A0ABU6YN01_9FABA</name>
<evidence type="ECO:0000313" key="2">
    <source>
        <dbReference type="Proteomes" id="UP001341840"/>
    </source>
</evidence>
<sequence length="100" mass="11359">MAELGFCHRWMRRKNAAFVTLVVGNEHHAAVWSVIRHFLSIFGRSSSQGKLDLSRQNTRTFKNSSFMTGAHGGGWTSISDEWGNQGWVELMSLAENQKEF</sequence>
<comment type="caution">
    <text evidence="1">The sequence shown here is derived from an EMBL/GenBank/DDBJ whole genome shotgun (WGS) entry which is preliminary data.</text>
</comment>
<accession>A0ABU6YN01</accession>